<evidence type="ECO:0008006" key="6">
    <source>
        <dbReference type="Google" id="ProtNLM"/>
    </source>
</evidence>
<evidence type="ECO:0000313" key="4">
    <source>
        <dbReference type="EMBL" id="EXX51516.1"/>
    </source>
</evidence>
<reference evidence="4 5" key="1">
    <citation type="submission" date="2014-02" db="EMBL/GenBank/DDBJ databases">
        <title>Single nucleus genome sequencing reveals high similarity among nuclei of an endomycorrhizal fungus.</title>
        <authorList>
            <person name="Lin K."/>
            <person name="Geurts R."/>
            <person name="Zhang Z."/>
            <person name="Limpens E."/>
            <person name="Saunders D.G."/>
            <person name="Mu D."/>
            <person name="Pang E."/>
            <person name="Cao H."/>
            <person name="Cha H."/>
            <person name="Lin T."/>
            <person name="Zhou Q."/>
            <person name="Shang Y."/>
            <person name="Li Y."/>
            <person name="Ivanov S."/>
            <person name="Sharma T."/>
            <person name="Velzen R.V."/>
            <person name="Ruijter N.D."/>
            <person name="Aanen D.K."/>
            <person name="Win J."/>
            <person name="Kamoun S."/>
            <person name="Bisseling T."/>
            <person name="Huang S."/>
        </authorList>
    </citation>
    <scope>NUCLEOTIDE SEQUENCE [LARGE SCALE GENOMIC DNA]</scope>
    <source>
        <strain evidence="5">DAOM197198w</strain>
    </source>
</reference>
<protein>
    <recommendedName>
        <fullName evidence="6">Reverse transcriptase</fullName>
    </recommendedName>
</protein>
<dbReference type="SUPFAM" id="SSF56672">
    <property type="entry name" value="DNA/RNA polymerases"/>
    <property type="match status" value="1"/>
</dbReference>
<dbReference type="InterPro" id="IPR036397">
    <property type="entry name" value="RNaseH_sf"/>
</dbReference>
<dbReference type="Gene3D" id="3.60.10.10">
    <property type="entry name" value="Endonuclease/exonuclease/phosphatase"/>
    <property type="match status" value="1"/>
</dbReference>
<dbReference type="GO" id="GO:0004523">
    <property type="term" value="F:RNA-DNA hybrid ribonuclease activity"/>
    <property type="evidence" value="ECO:0007669"/>
    <property type="project" value="InterPro"/>
</dbReference>
<evidence type="ECO:0000313" key="5">
    <source>
        <dbReference type="Proteomes" id="UP000022910"/>
    </source>
</evidence>
<dbReference type="PROSITE" id="PS50879">
    <property type="entry name" value="RNASE_H_1"/>
    <property type="match status" value="1"/>
</dbReference>
<evidence type="ECO:0000256" key="1">
    <source>
        <dbReference type="SAM" id="MobiDB-lite"/>
    </source>
</evidence>
<dbReference type="PANTHER" id="PTHR19446">
    <property type="entry name" value="REVERSE TRANSCRIPTASES"/>
    <property type="match status" value="1"/>
</dbReference>
<feature type="region of interest" description="Disordered" evidence="1">
    <location>
        <begin position="1"/>
        <end position="21"/>
    </location>
</feature>
<name>A0A015JWJ5_RHIIW</name>
<dbReference type="SUPFAM" id="SSF56219">
    <property type="entry name" value="DNase I-like"/>
    <property type="match status" value="1"/>
</dbReference>
<dbReference type="PROSITE" id="PS50878">
    <property type="entry name" value="RT_POL"/>
    <property type="match status" value="1"/>
</dbReference>
<dbReference type="InterPro" id="IPR043502">
    <property type="entry name" value="DNA/RNA_pol_sf"/>
</dbReference>
<comment type="caution">
    <text evidence="4">The sequence shown here is derived from an EMBL/GenBank/DDBJ whole genome shotgun (WGS) entry which is preliminary data.</text>
</comment>
<dbReference type="Gene3D" id="3.30.420.10">
    <property type="entry name" value="Ribonuclease H-like superfamily/Ribonuclease H"/>
    <property type="match status" value="1"/>
</dbReference>
<dbReference type="InterPro" id="IPR036691">
    <property type="entry name" value="Endo/exonu/phosph_ase_sf"/>
</dbReference>
<dbReference type="HOGENOM" id="CLU_002435_10_1_1"/>
<dbReference type="Proteomes" id="UP000022910">
    <property type="component" value="Unassembled WGS sequence"/>
</dbReference>
<proteinExistence type="predicted"/>
<dbReference type="InterPro" id="IPR000477">
    <property type="entry name" value="RT_dom"/>
</dbReference>
<evidence type="ECO:0000259" key="3">
    <source>
        <dbReference type="PROSITE" id="PS50879"/>
    </source>
</evidence>
<dbReference type="Pfam" id="PF00075">
    <property type="entry name" value="RNase_H"/>
    <property type="match status" value="1"/>
</dbReference>
<dbReference type="InterPro" id="IPR012337">
    <property type="entry name" value="RNaseH-like_sf"/>
</dbReference>
<dbReference type="CDD" id="cd01650">
    <property type="entry name" value="RT_nLTR_like"/>
    <property type="match status" value="1"/>
</dbReference>
<feature type="domain" description="RNase H type-1" evidence="3">
    <location>
        <begin position="1378"/>
        <end position="1521"/>
    </location>
</feature>
<dbReference type="STRING" id="1432141.A0A015JWJ5"/>
<dbReference type="SUPFAM" id="SSF53098">
    <property type="entry name" value="Ribonuclease H-like"/>
    <property type="match status" value="1"/>
</dbReference>
<keyword evidence="5" id="KW-1185">Reference proteome</keyword>
<feature type="domain" description="Reverse transcriptase" evidence="2">
    <location>
        <begin position="604"/>
        <end position="901"/>
    </location>
</feature>
<dbReference type="InterPro" id="IPR002156">
    <property type="entry name" value="RNaseH_domain"/>
</dbReference>
<gene>
    <name evidence="4" type="ORF">RirG_261410</name>
</gene>
<evidence type="ECO:0000259" key="2">
    <source>
        <dbReference type="PROSITE" id="PS50878"/>
    </source>
</evidence>
<sequence>MDVKNSFNNDKNFQQNNKNNHRRLNHIQFTHTPSNQKFIILHNPDPENPSSGISIIISPVLYRHIGPVEYVPGRMIHASFYFKKHHQLNIINLYLPPLTSKSINFKTLHQINKHILQQINKSNKYNYFILMGDFNINPHHNKLYYKNNNDNDLLMETFDHYSNIPKHYYHKQLLNILKNNFYKDLIKRYLNPPPPTFSNHNSTSYIDIIFGSPNIINYIIYGNIVNAPIDTDHKLIYISINNDFFTNPNNFINNSNDTIELNNKKQTSSIEKINYKKISTSQWTDFHNFVWDEFLRLKTQNINDDSIQTSLNTHYEVIQQSINKTIKSLNFPIIKNNSHQYEYTHEIRIIQNDIYYILKLIRLTKLYLPNGNNSNSSPIHNIWNNPIKLKRLKRITSDEKIRNSISIDNADITWPHIITIENYDSTIQTLNNIHQILQNSYSDAISTFNKKKITKYIDQRDNNIITNQKRMLNSLLDQKPNVIKIDRLIYQDENGTKTFTTDPDTIESRTIDHYKNIAKIERTNRSYDPNIPLREPWNTIYQPIPNIRQSKIDKLITPITMDELKSTIKTLPNNKATGPNKISNEIIKKLPSQMLEELLKLFNNCLIHGLIPSQFELAYLYPIPKPQWWNYDINLTRPIILLDCIRKLLVKIINDRLNHYLSNNQILQHNNQAGIQGASCNEIILQIQTIIDHQKDTKNPFYMALQDLSKAYDRVDLDLLKIALHRINIPSILINFIDKLFSHHRNQILFPFGQGSEYITDNGIIQGEVISPLLWVIYYDPMFAAINTSYYPGYKLYASVPKNIFHTDESHTKIIDIRLLGYLDDTTWFADNIDNLQQNLAIADDFYALANIKINKDKTKILTNNKHLYEKDSIPLKFGNDLIDISIIHPTKNERILGIYINTNNKYSFTINKINRLLKFTCSSLRRKKITHDHVIYIINKVLIPRIEYLCQHFILLPHVCNNFNRIIRNIYKTSLLLPRSIYNTIIHNQIYPNIINIWDHQFHSQTSLLNAQSNSLLTRNIIEYLILYSQSRLWTNDLFFTTKFLDFPSKKLNRIENLFCIMHHYKLEFKFSFKFNTKGGLYPISAYLIRSNQFFNFIKSLKNKDLFYINQIITADGLFLRDWKDIKKLLPNKKGRTPGWYQYLKDNIILNQNNLRLNFDLPPTNIHNPLVTRPKIIPQSTNIKRIKNIWIAYWCPRTNDVIFGRIVEKQHFYNHHQTITFEHFTHITDSHSSHNNLTPRSRPTYLTKCTGCNLSEPNTFNSNTNSTCYITSLSNSTIIINVSKSNKTFQQYRKPFYKCVKQYSTIKQNVIIDYNLRNTRSHSNPTLSEDPIIYRTQLENFIDLDSVNILNRNLITQLISPDTLHLPLFNISKQLSTYNNIEFYTDGSLNRDDDFPKMGYGWIFTTNLSDNVKFSGSCKDWPSSSKAELMAILTALITCTPNSKVQIYTDSASCIDTFNKLNSPKLTARRFQKLNNCTIWNTVKYIINTLKLNVSLIKVKAHSGNPLNDAADMLAKEGSLSTDYLNIKIQHINTQSYHLTFNDTIIIDRNIRKTTKRITNFQNFQKHLSHNQLDRIKHHALNNLIDWEYSQLWFKYNSFSKPTCEQYTKHVSWKIKCSSNNLPTMDILNRNYPDLIKENEPCFLCSLHIETNDHLWNCPQVLSIIKPIFEKFYEKFKTIITSESNSVYALYSDSITQNPIFKWTKKPPTQIADIPELYCLLRNFIPTNLTYPFKAAKISKTITKKLLLNFIFDLHRELYEKIWKVRATKWKQYKKDHDINKKSFVNYRRNRQQNSHHNSTQRNN</sequence>
<feature type="compositionally biased region" description="Low complexity" evidence="1">
    <location>
        <begin position="1"/>
        <end position="18"/>
    </location>
</feature>
<dbReference type="EMBL" id="JEMT01029649">
    <property type="protein sequence ID" value="EXX51516.1"/>
    <property type="molecule type" value="Genomic_DNA"/>
</dbReference>
<dbReference type="GO" id="GO:0003676">
    <property type="term" value="F:nucleic acid binding"/>
    <property type="evidence" value="ECO:0007669"/>
    <property type="project" value="InterPro"/>
</dbReference>
<organism evidence="4 5">
    <name type="scientific">Rhizophagus irregularis (strain DAOM 197198w)</name>
    <name type="common">Glomus intraradices</name>
    <dbReference type="NCBI Taxonomy" id="1432141"/>
    <lineage>
        <taxon>Eukaryota</taxon>
        <taxon>Fungi</taxon>
        <taxon>Fungi incertae sedis</taxon>
        <taxon>Mucoromycota</taxon>
        <taxon>Glomeromycotina</taxon>
        <taxon>Glomeromycetes</taxon>
        <taxon>Glomerales</taxon>
        <taxon>Glomeraceae</taxon>
        <taxon>Rhizophagus</taxon>
    </lineage>
</organism>
<dbReference type="Pfam" id="PF00078">
    <property type="entry name" value="RVT_1"/>
    <property type="match status" value="1"/>
</dbReference>
<accession>A0A015JWJ5</accession>